<protein>
    <submittedName>
        <fullName evidence="1">Uncharacterized protein</fullName>
    </submittedName>
</protein>
<organism evidence="1 2">
    <name type="scientific">Magallana gigas</name>
    <name type="common">Pacific oyster</name>
    <name type="synonym">Crassostrea gigas</name>
    <dbReference type="NCBI Taxonomy" id="29159"/>
    <lineage>
        <taxon>Eukaryota</taxon>
        <taxon>Metazoa</taxon>
        <taxon>Spiralia</taxon>
        <taxon>Lophotrochozoa</taxon>
        <taxon>Mollusca</taxon>
        <taxon>Bivalvia</taxon>
        <taxon>Autobranchia</taxon>
        <taxon>Pteriomorphia</taxon>
        <taxon>Ostreida</taxon>
        <taxon>Ostreoidea</taxon>
        <taxon>Ostreidae</taxon>
        <taxon>Magallana</taxon>
    </lineage>
</organism>
<dbReference type="Proteomes" id="UP000005408">
    <property type="component" value="Unassembled WGS sequence"/>
</dbReference>
<dbReference type="EnsemblMetazoa" id="G14064.1">
    <property type="protein sequence ID" value="G14064.1:cds"/>
    <property type="gene ID" value="G14064"/>
</dbReference>
<reference evidence="1" key="1">
    <citation type="submission" date="2022-08" db="UniProtKB">
        <authorList>
            <consortium name="EnsemblMetazoa"/>
        </authorList>
    </citation>
    <scope>IDENTIFICATION</scope>
    <source>
        <strain evidence="1">05x7-T-G4-1.051#20</strain>
    </source>
</reference>
<proteinExistence type="predicted"/>
<accession>A0A8W8IFW0</accession>
<evidence type="ECO:0000313" key="2">
    <source>
        <dbReference type="Proteomes" id="UP000005408"/>
    </source>
</evidence>
<sequence length="83" mass="9839">MILFNEDSLKNWPKAGDKGYEKLKRGTYVRPVLNSTKIEVLKEYVNAWCVKNGKGEWDEKYFDDAITEKISYCRKQMKKLQTE</sequence>
<keyword evidence="2" id="KW-1185">Reference proteome</keyword>
<evidence type="ECO:0000313" key="1">
    <source>
        <dbReference type="EnsemblMetazoa" id="G14064.1:cds"/>
    </source>
</evidence>
<dbReference type="AlphaFoldDB" id="A0A8W8IFW0"/>
<name>A0A8W8IFW0_MAGGI</name>